<evidence type="ECO:0000256" key="1">
    <source>
        <dbReference type="SAM" id="MobiDB-lite"/>
    </source>
</evidence>
<feature type="compositionally biased region" description="Basic and acidic residues" evidence="1">
    <location>
        <begin position="1"/>
        <end position="19"/>
    </location>
</feature>
<dbReference type="EMBL" id="JPYA02000003">
    <property type="protein sequence ID" value="MEB3751570.1"/>
    <property type="molecule type" value="Genomic_DNA"/>
</dbReference>
<reference evidence="2 3" key="1">
    <citation type="journal article" date="2014" name="Genome Announc.">
        <title>Draft Genome Sequence of Geobacillus icigianus Strain G1w1T Isolated from Hot Springs in the Valley of Geysers, Kamchatka (Russian Federation).</title>
        <authorList>
            <person name="Bryanskaya A.V."/>
            <person name="Rozanov A.S."/>
            <person name="Logacheva M.D."/>
            <person name="Kotenko A.V."/>
            <person name="Peltek S.E."/>
        </authorList>
    </citation>
    <scope>NUCLEOTIDE SEQUENCE [LARGE SCALE GENOMIC DNA]</scope>
    <source>
        <strain evidence="2 3">G1w1</strain>
    </source>
</reference>
<organism evidence="2 3">
    <name type="scientific">Geobacillus icigianus</name>
    <dbReference type="NCBI Taxonomy" id="1430331"/>
    <lineage>
        <taxon>Bacteria</taxon>
        <taxon>Bacillati</taxon>
        <taxon>Bacillota</taxon>
        <taxon>Bacilli</taxon>
        <taxon>Bacillales</taxon>
        <taxon>Anoxybacillaceae</taxon>
        <taxon>Geobacillus</taxon>
    </lineage>
</organism>
<comment type="caution">
    <text evidence="2">The sequence shown here is derived from an EMBL/GenBank/DDBJ whole genome shotgun (WGS) entry which is preliminary data.</text>
</comment>
<sequence>MATEHEFRRRIIEKFHGQRDLPSTRGRKSPLAGMGFLQKED</sequence>
<keyword evidence="3" id="KW-1185">Reference proteome</keyword>
<feature type="region of interest" description="Disordered" evidence="1">
    <location>
        <begin position="1"/>
        <end position="41"/>
    </location>
</feature>
<proteinExistence type="predicted"/>
<evidence type="ECO:0000313" key="3">
    <source>
        <dbReference type="Proteomes" id="UP000029267"/>
    </source>
</evidence>
<gene>
    <name evidence="2" type="ORF">EP10_002425</name>
</gene>
<dbReference type="Proteomes" id="UP000029267">
    <property type="component" value="Unassembled WGS sequence"/>
</dbReference>
<protein>
    <submittedName>
        <fullName evidence="2">Uncharacterized protein</fullName>
    </submittedName>
</protein>
<accession>A0ABU6BI30</accession>
<name>A0ABU6BI30_9BACL</name>
<dbReference type="RefSeq" id="WP_268746100.1">
    <property type="nucleotide sequence ID" value="NZ_JPYA02000003.1"/>
</dbReference>
<evidence type="ECO:0000313" key="2">
    <source>
        <dbReference type="EMBL" id="MEB3751570.1"/>
    </source>
</evidence>